<keyword evidence="2" id="KW-1133">Transmembrane helix</keyword>
<evidence type="ECO:0000256" key="2">
    <source>
        <dbReference type="SAM" id="Phobius"/>
    </source>
</evidence>
<dbReference type="Pfam" id="PF01841">
    <property type="entry name" value="Transglut_core"/>
    <property type="match status" value="1"/>
</dbReference>
<dbReference type="Pfam" id="PF11992">
    <property type="entry name" value="TgpA_N"/>
    <property type="match status" value="1"/>
</dbReference>
<dbReference type="RefSeq" id="WP_193529037.1">
    <property type="nucleotide sequence ID" value="NZ_JADCJZ010000001.1"/>
</dbReference>
<feature type="transmembrane region" description="Helical" evidence="2">
    <location>
        <begin position="563"/>
        <end position="582"/>
    </location>
</feature>
<reference evidence="4 5" key="1">
    <citation type="submission" date="2020-10" db="EMBL/GenBank/DDBJ databases">
        <title>ChiBAC.</title>
        <authorList>
            <person name="Zenner C."/>
            <person name="Hitch T.C.A."/>
            <person name="Clavel T."/>
        </authorList>
    </citation>
    <scope>NUCLEOTIDE SEQUENCE [LARGE SCALE GENOMIC DNA]</scope>
    <source>
        <strain evidence="4 5">DSM 107455</strain>
    </source>
</reference>
<feature type="domain" description="Transglutaminase-like" evidence="3">
    <location>
        <begin position="813"/>
        <end position="884"/>
    </location>
</feature>
<feature type="transmembrane region" description="Helical" evidence="2">
    <location>
        <begin position="386"/>
        <end position="406"/>
    </location>
</feature>
<proteinExistence type="predicted"/>
<name>A0ABR9QRE4_9ACTN</name>
<feature type="transmembrane region" description="Helical" evidence="2">
    <location>
        <begin position="489"/>
        <end position="507"/>
    </location>
</feature>
<keyword evidence="5" id="KW-1185">Reference proteome</keyword>
<dbReference type="InterPro" id="IPR002931">
    <property type="entry name" value="Transglutaminase-like"/>
</dbReference>
<feature type="transmembrane region" description="Helical" evidence="2">
    <location>
        <begin position="538"/>
        <end position="556"/>
    </location>
</feature>
<accession>A0ABR9QRE4</accession>
<evidence type="ECO:0000313" key="4">
    <source>
        <dbReference type="EMBL" id="MBE5023607.1"/>
    </source>
</evidence>
<evidence type="ECO:0000259" key="3">
    <source>
        <dbReference type="SMART" id="SM00460"/>
    </source>
</evidence>
<dbReference type="PANTHER" id="PTHR42736">
    <property type="entry name" value="PROTEIN-GLUTAMINE GAMMA-GLUTAMYLTRANSFERASE"/>
    <property type="match status" value="1"/>
</dbReference>
<feature type="transmembrane region" description="Helical" evidence="2">
    <location>
        <begin position="940"/>
        <end position="961"/>
    </location>
</feature>
<keyword evidence="2" id="KW-0812">Transmembrane</keyword>
<dbReference type="InterPro" id="IPR021878">
    <property type="entry name" value="TgpA_N"/>
</dbReference>
<dbReference type="EMBL" id="JADCJZ010000001">
    <property type="protein sequence ID" value="MBE5023607.1"/>
    <property type="molecule type" value="Genomic_DNA"/>
</dbReference>
<evidence type="ECO:0000313" key="5">
    <source>
        <dbReference type="Proteomes" id="UP001194273"/>
    </source>
</evidence>
<dbReference type="InterPro" id="IPR038765">
    <property type="entry name" value="Papain-like_cys_pep_sf"/>
</dbReference>
<evidence type="ECO:0000256" key="1">
    <source>
        <dbReference type="SAM" id="MobiDB-lite"/>
    </source>
</evidence>
<feature type="transmembrane region" description="Helical" evidence="2">
    <location>
        <begin position="418"/>
        <end position="439"/>
    </location>
</feature>
<dbReference type="PANTHER" id="PTHR42736:SF1">
    <property type="entry name" value="PROTEIN-GLUTAMINE GAMMA-GLUTAMYLTRANSFERASE"/>
    <property type="match status" value="1"/>
</dbReference>
<feature type="transmembrane region" description="Helical" evidence="2">
    <location>
        <begin position="358"/>
        <end position="380"/>
    </location>
</feature>
<feature type="transmembrane region" description="Helical" evidence="2">
    <location>
        <begin position="45"/>
        <end position="62"/>
    </location>
</feature>
<dbReference type="Proteomes" id="UP001194273">
    <property type="component" value="Unassembled WGS sequence"/>
</dbReference>
<comment type="caution">
    <text evidence="4">The sequence shown here is derived from an EMBL/GenBank/DDBJ whole genome shotgun (WGS) entry which is preliminary data.</text>
</comment>
<dbReference type="SUPFAM" id="SSF54001">
    <property type="entry name" value="Cysteine proteinases"/>
    <property type="match status" value="1"/>
</dbReference>
<feature type="transmembrane region" description="Helical" evidence="2">
    <location>
        <begin position="514"/>
        <end position="532"/>
    </location>
</feature>
<feature type="transmembrane region" description="Helical" evidence="2">
    <location>
        <begin position="20"/>
        <end position="39"/>
    </location>
</feature>
<feature type="compositionally biased region" description="Low complexity" evidence="1">
    <location>
        <begin position="909"/>
        <end position="923"/>
    </location>
</feature>
<dbReference type="Pfam" id="PF13559">
    <property type="entry name" value="DUF4129"/>
    <property type="match status" value="1"/>
</dbReference>
<keyword evidence="2" id="KW-0472">Membrane</keyword>
<dbReference type="InterPro" id="IPR025403">
    <property type="entry name" value="TgpA-like_C"/>
</dbReference>
<gene>
    <name evidence="4" type="ORF">INF26_01895</name>
</gene>
<dbReference type="InterPro" id="IPR052901">
    <property type="entry name" value="Bact_TGase-like"/>
</dbReference>
<dbReference type="SMART" id="SM00460">
    <property type="entry name" value="TGc"/>
    <property type="match status" value="1"/>
</dbReference>
<organism evidence="4 5">
    <name type="scientific">Thermophilibacter gallinarum</name>
    <dbReference type="NCBI Taxonomy" id="2779357"/>
    <lineage>
        <taxon>Bacteria</taxon>
        <taxon>Bacillati</taxon>
        <taxon>Actinomycetota</taxon>
        <taxon>Coriobacteriia</taxon>
        <taxon>Coriobacteriales</taxon>
        <taxon>Atopobiaceae</taxon>
        <taxon>Thermophilibacter</taxon>
    </lineage>
</organism>
<sequence>MSARGEKDARPPALTGRGAAQLALAAACLAAGLVGGWAAPTAAGIALLAACATGLAEVLLARRTGGRGAWSRLVETSARVESWVRVDHRGQVIESVDGPGGRRGLYRQQSVRLTWTDAFGFWRATRVEPAARELRVPPVVTPELLGAVMGRPVARLADQSLEMDPSGVRPYEKGDGIRQISWRQTAHHGELMSFERSGREAPAVLVIADTLGAGAGDELAATTSALLQGLRRNPDVLLTDGTLALRTPVQQERFCAAVVGEPAGEGLAEERAREAARLAGGGTARRHVLLVTCEPDGELARALRRGPLGGSVTVVRAEGPAEAGAAREGVAKKGAVVAEATPARGVGTRGAGGVLAELLALLACAALALLAGAALAGVFYEGVWQRSVPVLLVAGTAGGSLLGALLRRRGAGRGARAALVALLAVLLVAAGAVVALAVFDGRHGPLTEGLPQARTAFEAPAAALALIFETGVEQLGGAASSDADMTWDLLVILMGSGLAALLAALSSSRALRPAVALVPVALSAAGQSVMGSAAHTEWGWAAVALGLFLVWLSVTARPRPARGAVVALLALVLGWGADAVALSGDFPAWPGSASGGTRAETLVDLSRDLQSRSGARALTYETSADEPLYLRIGVLDSFDGGTWRFSGEDADALVDRSPLAQAALSDDTAAGVPSPVTTVVRGAGGDAAAPPGTATLSASEDGTWRAVGCYLAPVSSVDEVDGLPAVRSSLARRSYVADAEAPAEALETPEGNLPDSVAQVVAAAAADGVGGRGFLDQLATTRWLVGFFTDGSFSYSLDAPGGGEGNLAALGDFLESRTGYCTHYATAFALLARELDVPSRVVLGYAPGPDAGDDGTYEVTMRQLHAWAEVWLDGIGWVGVDVTPASGGAAAEGADEPSQTPEAEAPSAPEQTPVEPEVETPQQNAPATEGERDEGSRIPWHTLALVGVAVAAAGVGAAILVRRGRVLTWRAAWARVCRAARRAGVAWDESATEDEVCERICEHLDDAALSAEVRTIARNACQERYGGRPAPFRQPSLQAIAHTLRHRRK</sequence>
<protein>
    <submittedName>
        <fullName evidence="4">DUF58 domain-containing protein</fullName>
    </submittedName>
</protein>
<feature type="region of interest" description="Disordered" evidence="1">
    <location>
        <begin position="886"/>
        <end position="935"/>
    </location>
</feature>
<dbReference type="PROSITE" id="PS51257">
    <property type="entry name" value="PROKAR_LIPOPROTEIN"/>
    <property type="match status" value="1"/>
</dbReference>
<dbReference type="Gene3D" id="3.10.620.30">
    <property type="match status" value="1"/>
</dbReference>